<dbReference type="Pfam" id="PF00400">
    <property type="entry name" value="WD40"/>
    <property type="match status" value="1"/>
</dbReference>
<dbReference type="SUPFAM" id="SSF81383">
    <property type="entry name" value="F-box domain"/>
    <property type="match status" value="1"/>
</dbReference>
<dbReference type="PANTHER" id="PTHR44436:SF1">
    <property type="entry name" value="F-BOX_WD REPEAT-CONTAINING PROTEIN 2"/>
    <property type="match status" value="1"/>
</dbReference>
<evidence type="ECO:0000256" key="2">
    <source>
        <dbReference type="ARBA" id="ARBA00022737"/>
    </source>
</evidence>
<keyword evidence="1" id="KW-0853">WD repeat</keyword>
<evidence type="ECO:0000313" key="5">
    <source>
        <dbReference type="Proteomes" id="UP001497482"/>
    </source>
</evidence>
<dbReference type="Pfam" id="PF12937">
    <property type="entry name" value="F-box-like"/>
    <property type="match status" value="1"/>
</dbReference>
<dbReference type="InterPro" id="IPR042627">
    <property type="entry name" value="FBXW2"/>
</dbReference>
<dbReference type="InterPro" id="IPR015943">
    <property type="entry name" value="WD40/YVTN_repeat-like_dom_sf"/>
</dbReference>
<dbReference type="Gene3D" id="2.130.10.10">
    <property type="entry name" value="YVTN repeat-like/Quinoprotein amine dehydrogenase"/>
    <property type="match status" value="2"/>
</dbReference>
<dbReference type="EMBL" id="OZ035827">
    <property type="protein sequence ID" value="CAL1606820.1"/>
    <property type="molecule type" value="Genomic_DNA"/>
</dbReference>
<dbReference type="SUPFAM" id="SSF50978">
    <property type="entry name" value="WD40 repeat-like"/>
    <property type="match status" value="1"/>
</dbReference>
<dbReference type="InterPro" id="IPR036322">
    <property type="entry name" value="WD40_repeat_dom_sf"/>
</dbReference>
<dbReference type="Gene3D" id="1.20.1280.50">
    <property type="match status" value="1"/>
</dbReference>
<dbReference type="InterPro" id="IPR001680">
    <property type="entry name" value="WD40_rpt"/>
</dbReference>
<dbReference type="SMART" id="SM00320">
    <property type="entry name" value="WD40"/>
    <property type="match status" value="4"/>
</dbReference>
<dbReference type="PANTHER" id="PTHR44436">
    <property type="entry name" value="F-BOX/WD REPEAT-CONTAINING PROTEIN 2"/>
    <property type="match status" value="1"/>
</dbReference>
<proteinExistence type="predicted"/>
<dbReference type="PROSITE" id="PS50181">
    <property type="entry name" value="FBOX"/>
    <property type="match status" value="1"/>
</dbReference>
<keyword evidence="5" id="KW-1185">Reference proteome</keyword>
<dbReference type="InterPro" id="IPR001810">
    <property type="entry name" value="F-box_dom"/>
</dbReference>
<reference evidence="4 5" key="1">
    <citation type="submission" date="2024-04" db="EMBL/GenBank/DDBJ databases">
        <authorList>
            <person name="Waldvogel A.-M."/>
            <person name="Schoenle A."/>
        </authorList>
    </citation>
    <scope>NUCLEOTIDE SEQUENCE [LARGE SCALE GENOMIC DNA]</scope>
</reference>
<evidence type="ECO:0000259" key="3">
    <source>
        <dbReference type="PROSITE" id="PS50181"/>
    </source>
</evidence>
<evidence type="ECO:0000313" key="4">
    <source>
        <dbReference type="EMBL" id="CAL1606820.1"/>
    </source>
</evidence>
<dbReference type="Proteomes" id="UP001497482">
    <property type="component" value="Chromosome 5"/>
</dbReference>
<dbReference type="InterPro" id="IPR036047">
    <property type="entry name" value="F-box-like_dom_sf"/>
</dbReference>
<dbReference type="AlphaFoldDB" id="A0AAV2M0N0"/>
<evidence type="ECO:0000256" key="1">
    <source>
        <dbReference type="ARBA" id="ARBA00022574"/>
    </source>
</evidence>
<organism evidence="4 5">
    <name type="scientific">Knipowitschia caucasica</name>
    <name type="common">Caucasian dwarf goby</name>
    <name type="synonym">Pomatoschistus caucasicus</name>
    <dbReference type="NCBI Taxonomy" id="637954"/>
    <lineage>
        <taxon>Eukaryota</taxon>
        <taxon>Metazoa</taxon>
        <taxon>Chordata</taxon>
        <taxon>Craniata</taxon>
        <taxon>Vertebrata</taxon>
        <taxon>Euteleostomi</taxon>
        <taxon>Actinopterygii</taxon>
        <taxon>Neopterygii</taxon>
        <taxon>Teleostei</taxon>
        <taxon>Neoteleostei</taxon>
        <taxon>Acanthomorphata</taxon>
        <taxon>Gobiaria</taxon>
        <taxon>Gobiiformes</taxon>
        <taxon>Gobioidei</taxon>
        <taxon>Gobiidae</taxon>
        <taxon>Gobiinae</taxon>
        <taxon>Knipowitschia</taxon>
    </lineage>
</organism>
<sequence length="467" mass="51679">MNNHLIKDCLIHIFTFLTEEELFRASAVCKDWNDAAETPWLWRRMSLRRWLFCNPGGDGALSWKKYFLRRSHLEKKMSQGKSGGYSCKSLRGHTGRVIGLSYLNRGSADSPELWSSTATVCSASSDGTVRAWSVHNGDLLWTSPPSQNPMTDMVTDQQHNLVATADSAGLIATWHGQTGQQMATYSSGFSHSKLLQYVINNDWFLSVGGGVGSVITLAGPDLTKRSTFMVCDSFRVTTLLISPDKKWIAAGTSDNIDLSAKVMYTESFTSESEDEEPVVQSLPVAGCQAAVFIATHASRLVIVHTGPQRSNILTVFDICLKKSKYKTEIIVNQVKSFDFPQVRSSSPKLLEAKDSSCFLLAADHQLFVYSLTGELLQSFSDHTMQISAISVDSFRVVTASLDLSMRVLTWTNRRDAEQTLEGRYHLLGGSHSMSRGFTHVVCDYSSIVASVQGTDGKDVLKVYRFTS</sequence>
<name>A0AAV2M0N0_KNICA</name>
<keyword evidence="2" id="KW-0677">Repeat</keyword>
<protein>
    <recommendedName>
        <fullName evidence="3">F-box domain-containing protein</fullName>
    </recommendedName>
</protein>
<accession>A0AAV2M0N0</accession>
<feature type="domain" description="F-box" evidence="3">
    <location>
        <begin position="1"/>
        <end position="45"/>
    </location>
</feature>
<gene>
    <name evidence="4" type="ORF">KC01_LOCUS33936</name>
</gene>